<dbReference type="PANTHER" id="PTHR10434:SF11">
    <property type="entry name" value="1-ACYL-SN-GLYCEROL-3-PHOSPHATE ACYLTRANSFERASE"/>
    <property type="match status" value="1"/>
</dbReference>
<comment type="caution">
    <text evidence="4">The sequence shown here is derived from an EMBL/GenBank/DDBJ whole genome shotgun (WGS) entry which is preliminary data.</text>
</comment>
<dbReference type="SMART" id="SM00563">
    <property type="entry name" value="PlsC"/>
    <property type="match status" value="1"/>
</dbReference>
<sequence length="393" mass="41152">MASISKILRRRLWRTICSLAGGLTTTGAWPTEPGGKVVVANHASHADTAALLAAIPAKDGPVFAAAADYWFDVWWRRALITGLAGGLAVHRGEHGGYAELLAAARPALAAGRTVVIYPEGTRSTDGSVAEFHSGAVRLARDCKVPVIPVAVLGTGDVLAKHGAFRATPMEVRFGAPVDPASVEADELRSIVVSLLAEHPVRVRRSPVWRAVRRLTDVPQGVIFGCAWGFAEAVSWPIMAEMALVFVGVAEPRRIPAMAAAITAGSVSGVLLTATLAKRGVRAPAPLTTPAMYAAAARHLEAGPVGIWHQALGGIPVKVYARVAGEAGLPMGRLAAATLAERGARMAACAAGIMVAEHPARPIVRRLYGSYLVVMGSAFAVGLRRVVRAWDRPA</sequence>
<keyword evidence="5" id="KW-1185">Reference proteome</keyword>
<evidence type="ECO:0000313" key="4">
    <source>
        <dbReference type="EMBL" id="NHN55988.1"/>
    </source>
</evidence>
<dbReference type="Proteomes" id="UP000744769">
    <property type="component" value="Unassembled WGS sequence"/>
</dbReference>
<dbReference type="SUPFAM" id="SSF69593">
    <property type="entry name" value="Glycerol-3-phosphate (1)-acyltransferase"/>
    <property type="match status" value="1"/>
</dbReference>
<organism evidence="4 5">
    <name type="scientific">Metallococcus carri</name>
    <dbReference type="NCBI Taxonomy" id="1656884"/>
    <lineage>
        <taxon>Bacteria</taxon>
        <taxon>Bacillati</taxon>
        <taxon>Actinomycetota</taxon>
        <taxon>Actinomycetes</taxon>
        <taxon>Micrococcales</taxon>
        <taxon>Dermacoccaceae</taxon>
        <taxon>Metallococcus</taxon>
    </lineage>
</organism>
<evidence type="ECO:0000256" key="1">
    <source>
        <dbReference type="ARBA" id="ARBA00022679"/>
    </source>
</evidence>
<accession>A0A967B0D3</accession>
<evidence type="ECO:0000313" key="5">
    <source>
        <dbReference type="Proteomes" id="UP000744769"/>
    </source>
</evidence>
<dbReference type="PANTHER" id="PTHR10434">
    <property type="entry name" value="1-ACYL-SN-GLYCEROL-3-PHOSPHATE ACYLTRANSFERASE"/>
    <property type="match status" value="1"/>
</dbReference>
<dbReference type="Pfam" id="PF01553">
    <property type="entry name" value="Acyltransferase"/>
    <property type="match status" value="1"/>
</dbReference>
<proteinExistence type="predicted"/>
<keyword evidence="2 4" id="KW-0012">Acyltransferase</keyword>
<protein>
    <submittedName>
        <fullName evidence="4">1-acyl-sn-glycerol-3-phosphate acyltransferase</fullName>
    </submittedName>
</protein>
<keyword evidence="1" id="KW-0808">Transferase</keyword>
<evidence type="ECO:0000259" key="3">
    <source>
        <dbReference type="SMART" id="SM00563"/>
    </source>
</evidence>
<dbReference type="EMBL" id="JAAOIV010000006">
    <property type="protein sequence ID" value="NHN55988.1"/>
    <property type="molecule type" value="Genomic_DNA"/>
</dbReference>
<feature type="domain" description="Phospholipid/glycerol acyltransferase" evidence="3">
    <location>
        <begin position="36"/>
        <end position="154"/>
    </location>
</feature>
<name>A0A967B0D3_9MICO</name>
<evidence type="ECO:0000256" key="2">
    <source>
        <dbReference type="ARBA" id="ARBA00023315"/>
    </source>
</evidence>
<reference evidence="4" key="1">
    <citation type="submission" date="2020-03" db="EMBL/GenBank/DDBJ databases">
        <title>Draft sequencing of Calidifontibacter sp. DB0510.</title>
        <authorList>
            <person name="Kim D.-U."/>
        </authorList>
    </citation>
    <scope>NUCLEOTIDE SEQUENCE</scope>
    <source>
        <strain evidence="4">DB0510</strain>
    </source>
</reference>
<dbReference type="InterPro" id="IPR002123">
    <property type="entry name" value="Plipid/glycerol_acylTrfase"/>
</dbReference>
<gene>
    <name evidence="4" type="ORF">G9U51_09390</name>
</gene>
<dbReference type="GO" id="GO:0006654">
    <property type="term" value="P:phosphatidic acid biosynthetic process"/>
    <property type="evidence" value="ECO:0007669"/>
    <property type="project" value="TreeGrafter"/>
</dbReference>
<dbReference type="CDD" id="cd07989">
    <property type="entry name" value="LPLAT_AGPAT-like"/>
    <property type="match status" value="1"/>
</dbReference>
<dbReference type="RefSeq" id="WP_166196335.1">
    <property type="nucleotide sequence ID" value="NZ_JAAOIV010000006.1"/>
</dbReference>
<dbReference type="AlphaFoldDB" id="A0A967B0D3"/>
<dbReference type="GO" id="GO:0003841">
    <property type="term" value="F:1-acylglycerol-3-phosphate O-acyltransferase activity"/>
    <property type="evidence" value="ECO:0007669"/>
    <property type="project" value="TreeGrafter"/>
</dbReference>